<evidence type="ECO:0000256" key="1">
    <source>
        <dbReference type="SAM" id="Phobius"/>
    </source>
</evidence>
<feature type="transmembrane region" description="Helical" evidence="1">
    <location>
        <begin position="152"/>
        <end position="173"/>
    </location>
</feature>
<dbReference type="InterPro" id="IPR043993">
    <property type="entry name" value="T4SS_pilin"/>
</dbReference>
<protein>
    <submittedName>
        <fullName evidence="2">Uncharacterized protein</fullName>
    </submittedName>
</protein>
<dbReference type="AlphaFoldDB" id="A0A2M8KRJ0"/>
<gene>
    <name evidence="2" type="ORF">COU88_04460</name>
</gene>
<organism evidence="2 3">
    <name type="scientific">Candidatus Roizmanbacteria bacterium CG10_big_fil_rev_8_21_14_0_10_39_6</name>
    <dbReference type="NCBI Taxonomy" id="1974853"/>
    <lineage>
        <taxon>Bacteria</taxon>
        <taxon>Candidatus Roizmaniibacteriota</taxon>
    </lineage>
</organism>
<dbReference type="Pfam" id="PF18895">
    <property type="entry name" value="T4SS_pilin"/>
    <property type="match status" value="1"/>
</dbReference>
<feature type="transmembrane region" description="Helical" evidence="1">
    <location>
        <begin position="109"/>
        <end position="131"/>
    </location>
</feature>
<evidence type="ECO:0000313" key="2">
    <source>
        <dbReference type="EMBL" id="PJE62541.1"/>
    </source>
</evidence>
<proteinExistence type="predicted"/>
<name>A0A2M8KRJ0_9BACT</name>
<keyword evidence="1" id="KW-0472">Membrane</keyword>
<comment type="caution">
    <text evidence="2">The sequence shown here is derived from an EMBL/GenBank/DDBJ whole genome shotgun (WGS) entry which is preliminary data.</text>
</comment>
<keyword evidence="1" id="KW-0812">Transmembrane</keyword>
<accession>A0A2M8KRJ0</accession>
<evidence type="ECO:0000313" key="3">
    <source>
        <dbReference type="Proteomes" id="UP000229554"/>
    </source>
</evidence>
<dbReference type="EMBL" id="PFED01000183">
    <property type="protein sequence ID" value="PJE62541.1"/>
    <property type="molecule type" value="Genomic_DNA"/>
</dbReference>
<dbReference type="Proteomes" id="UP000229554">
    <property type="component" value="Unassembled WGS sequence"/>
</dbReference>
<sequence length="186" mass="20176">MKDQRAGKKTDAALILANTIDLCETIPETAMCGKIDGQLVKCKQKCTTCIPQMTTAELSELRRLQAIKENQLTTPQQTQLATLQQKSNGLSSTHVWTGLGCFPTDISGLISTVFTTLVGVLGGFILLCIIFEGMRIMTSAGNPEALKKAQEGITSCIIGFIVVFFSVLILRIIGVDILQLPWFGPK</sequence>
<reference evidence="3" key="1">
    <citation type="submission" date="2017-09" db="EMBL/GenBank/DDBJ databases">
        <title>Depth-based differentiation of microbial function through sediment-hosted aquifers and enrichment of novel symbionts in the deep terrestrial subsurface.</title>
        <authorList>
            <person name="Probst A.J."/>
            <person name="Ladd B."/>
            <person name="Jarett J.K."/>
            <person name="Geller-Mcgrath D.E."/>
            <person name="Sieber C.M.K."/>
            <person name="Emerson J.B."/>
            <person name="Anantharaman K."/>
            <person name="Thomas B.C."/>
            <person name="Malmstrom R."/>
            <person name="Stieglmeier M."/>
            <person name="Klingl A."/>
            <person name="Woyke T."/>
            <person name="Ryan C.M."/>
            <person name="Banfield J.F."/>
        </authorList>
    </citation>
    <scope>NUCLEOTIDE SEQUENCE [LARGE SCALE GENOMIC DNA]</scope>
</reference>
<keyword evidence="1" id="KW-1133">Transmembrane helix</keyword>